<gene>
    <name evidence="3" type="ORF">GCM10023196_056570</name>
</gene>
<keyword evidence="4" id="KW-1185">Reference proteome</keyword>
<feature type="chain" id="PRO_5046767934" evidence="1">
    <location>
        <begin position="25"/>
        <end position="279"/>
    </location>
</feature>
<feature type="signal peptide" evidence="1">
    <location>
        <begin position="1"/>
        <end position="24"/>
    </location>
</feature>
<dbReference type="PANTHER" id="PTHR35273:SF2">
    <property type="entry name" value="ALPHA-GALACTOSIDASE"/>
    <property type="match status" value="1"/>
</dbReference>
<dbReference type="InterPro" id="IPR013785">
    <property type="entry name" value="Aldolase_TIM"/>
</dbReference>
<dbReference type="Proteomes" id="UP001501442">
    <property type="component" value="Unassembled WGS sequence"/>
</dbReference>
<sequence>MSRMRHRYVLFTLAALSLAGCSGTGTGAKDVAAHGSASASASAQASWWRPKVGVGWQWQLSGKIDTSVKASVFDVDMFDTPKSTVTALHKKGRKVICYIDIGAAEQGRPDYAKFPKSILGKKVDGWPQERWVDIRQVSVLQRIWSARLDQCKAKGFDGVEPDLVDAYQNKSGFPVTGKQQLAFNRMLARVAHQKGLAVGLKNDLDQIPALVKDFDFAVNEQCAEYKECSALKPFIKAGKPVFHAEYNLPLSKFCPESKRLKLSSIRKTLDLTAKRQTCP</sequence>
<name>A0ABP8UIA9_9ACTN</name>
<evidence type="ECO:0000259" key="2">
    <source>
        <dbReference type="Pfam" id="PF03537"/>
    </source>
</evidence>
<dbReference type="SUPFAM" id="SSF51445">
    <property type="entry name" value="(Trans)glycosidases"/>
    <property type="match status" value="1"/>
</dbReference>
<keyword evidence="1" id="KW-0732">Signal</keyword>
<dbReference type="PANTHER" id="PTHR35273">
    <property type="entry name" value="ALPHA-1,4 POLYGALACTOSAMINIDASE, PUTATIVE (AFU_ORTHOLOGUE AFUA_3G07890)-RELATED"/>
    <property type="match status" value="1"/>
</dbReference>
<organism evidence="3 4">
    <name type="scientific">Actinoallomurus vinaceus</name>
    <dbReference type="NCBI Taxonomy" id="1080074"/>
    <lineage>
        <taxon>Bacteria</taxon>
        <taxon>Bacillati</taxon>
        <taxon>Actinomycetota</taxon>
        <taxon>Actinomycetes</taxon>
        <taxon>Streptosporangiales</taxon>
        <taxon>Thermomonosporaceae</taxon>
        <taxon>Actinoallomurus</taxon>
    </lineage>
</organism>
<dbReference type="InterPro" id="IPR004352">
    <property type="entry name" value="GH114_TIM-barrel"/>
</dbReference>
<evidence type="ECO:0000313" key="3">
    <source>
        <dbReference type="EMBL" id="GAA4630600.1"/>
    </source>
</evidence>
<dbReference type="Gene3D" id="3.20.20.70">
    <property type="entry name" value="Aldolase class I"/>
    <property type="match status" value="1"/>
</dbReference>
<dbReference type="Pfam" id="PF03537">
    <property type="entry name" value="Glyco_hydro_114"/>
    <property type="match status" value="1"/>
</dbReference>
<protein>
    <submittedName>
        <fullName evidence="3">Endo alpha-1,4 polygalactosaminidase</fullName>
    </submittedName>
</protein>
<reference evidence="4" key="1">
    <citation type="journal article" date="2019" name="Int. J. Syst. Evol. Microbiol.">
        <title>The Global Catalogue of Microorganisms (GCM) 10K type strain sequencing project: providing services to taxonomists for standard genome sequencing and annotation.</title>
        <authorList>
            <consortium name="The Broad Institute Genomics Platform"/>
            <consortium name="The Broad Institute Genome Sequencing Center for Infectious Disease"/>
            <person name="Wu L."/>
            <person name="Ma J."/>
        </authorList>
    </citation>
    <scope>NUCLEOTIDE SEQUENCE [LARGE SCALE GENOMIC DNA]</scope>
    <source>
        <strain evidence="4">JCM 17939</strain>
    </source>
</reference>
<proteinExistence type="predicted"/>
<dbReference type="InterPro" id="IPR017853">
    <property type="entry name" value="GH"/>
</dbReference>
<feature type="domain" description="Glycoside-hydrolase family GH114 TIM-barrel" evidence="2">
    <location>
        <begin position="56"/>
        <end position="273"/>
    </location>
</feature>
<dbReference type="EMBL" id="BAABHK010000008">
    <property type="protein sequence ID" value="GAA4630600.1"/>
    <property type="molecule type" value="Genomic_DNA"/>
</dbReference>
<accession>A0ABP8UIA9</accession>
<evidence type="ECO:0000313" key="4">
    <source>
        <dbReference type="Proteomes" id="UP001501442"/>
    </source>
</evidence>
<dbReference type="PROSITE" id="PS51257">
    <property type="entry name" value="PROKAR_LIPOPROTEIN"/>
    <property type="match status" value="1"/>
</dbReference>
<comment type="caution">
    <text evidence="3">The sequence shown here is derived from an EMBL/GenBank/DDBJ whole genome shotgun (WGS) entry which is preliminary data.</text>
</comment>
<evidence type="ECO:0000256" key="1">
    <source>
        <dbReference type="SAM" id="SignalP"/>
    </source>
</evidence>